<dbReference type="EMBL" id="CAMXCT020005423">
    <property type="protein sequence ID" value="CAL1165695.1"/>
    <property type="molecule type" value="Genomic_DNA"/>
</dbReference>
<evidence type="ECO:0000256" key="1">
    <source>
        <dbReference type="ARBA" id="ARBA00001933"/>
    </source>
</evidence>
<evidence type="ECO:0000256" key="3">
    <source>
        <dbReference type="ARBA" id="ARBA00004777"/>
    </source>
</evidence>
<evidence type="ECO:0000256" key="5">
    <source>
        <dbReference type="ARBA" id="ARBA00022563"/>
    </source>
</evidence>
<dbReference type="SUPFAM" id="SSF51730">
    <property type="entry name" value="FAD-linked oxidoreductase"/>
    <property type="match status" value="1"/>
</dbReference>
<keyword evidence="9 11" id="KW-0663">Pyridoxal phosphate</keyword>
<comment type="caution">
    <text evidence="14">The sequence shown here is derived from an EMBL/GenBank/DDBJ whole genome shotgun (WGS) entry which is preliminary data.</text>
</comment>
<evidence type="ECO:0000313" key="15">
    <source>
        <dbReference type="EMBL" id="CAL1165695.1"/>
    </source>
</evidence>
<dbReference type="SUPFAM" id="SSF53383">
    <property type="entry name" value="PLP-dependent transferases"/>
    <property type="match status" value="1"/>
</dbReference>
<reference evidence="15" key="2">
    <citation type="submission" date="2024-04" db="EMBL/GenBank/DDBJ databases">
        <authorList>
            <person name="Chen Y."/>
            <person name="Shah S."/>
            <person name="Dougan E. K."/>
            <person name="Thang M."/>
            <person name="Chan C."/>
        </authorList>
    </citation>
    <scope>NUCLEOTIDE SEQUENCE [LARGE SCALE GENOMIC DNA]</scope>
</reference>
<dbReference type="GO" id="GO:0006555">
    <property type="term" value="P:methionine metabolic process"/>
    <property type="evidence" value="ECO:0007669"/>
    <property type="project" value="InterPro"/>
</dbReference>
<dbReference type="GO" id="GO:0030170">
    <property type="term" value="F:pyridoxal phosphate binding"/>
    <property type="evidence" value="ECO:0007669"/>
    <property type="project" value="InterPro"/>
</dbReference>
<dbReference type="EC" id="2.1.2.1" evidence="11"/>
<comment type="similarity">
    <text evidence="4 11">Belongs to the SHMT family.</text>
</comment>
<dbReference type="PANTHER" id="PTHR11680:SF35">
    <property type="entry name" value="SERINE HYDROXYMETHYLTRANSFERASE 1"/>
    <property type="match status" value="1"/>
</dbReference>
<dbReference type="HAMAP" id="MF_00051">
    <property type="entry name" value="SHMT"/>
    <property type="match status" value="1"/>
</dbReference>
<dbReference type="Gene3D" id="3.40.1160.10">
    <property type="entry name" value="Acetylglutamate kinase-like"/>
    <property type="match status" value="1"/>
</dbReference>
<dbReference type="GO" id="GO:0035999">
    <property type="term" value="P:tetrahydrofolate interconversion"/>
    <property type="evidence" value="ECO:0007669"/>
    <property type="project" value="InterPro"/>
</dbReference>
<dbReference type="Gene3D" id="3.90.1150.10">
    <property type="entry name" value="Aspartate Aminotransferase, domain 1"/>
    <property type="match status" value="1"/>
</dbReference>
<evidence type="ECO:0000256" key="6">
    <source>
        <dbReference type="ARBA" id="ARBA00022630"/>
    </source>
</evidence>
<dbReference type="InterPro" id="IPR015421">
    <property type="entry name" value="PyrdxlP-dep_Trfase_major"/>
</dbReference>
<evidence type="ECO:0000259" key="12">
    <source>
        <dbReference type="Pfam" id="PF00464"/>
    </source>
</evidence>
<evidence type="ECO:0000313" key="17">
    <source>
        <dbReference type="Proteomes" id="UP001152797"/>
    </source>
</evidence>
<dbReference type="InterPro" id="IPR001085">
    <property type="entry name" value="Ser_HO-MeTrfase"/>
</dbReference>
<name>A0A9P1DL77_9DINO</name>
<evidence type="ECO:0000256" key="7">
    <source>
        <dbReference type="ARBA" id="ARBA00022679"/>
    </source>
</evidence>
<evidence type="ECO:0000256" key="4">
    <source>
        <dbReference type="ARBA" id="ARBA00006376"/>
    </source>
</evidence>
<dbReference type="GO" id="GO:0008168">
    <property type="term" value="F:methyltransferase activity"/>
    <property type="evidence" value="ECO:0007669"/>
    <property type="project" value="UniProtKB-KW"/>
</dbReference>
<proteinExistence type="inferred from homology"/>
<accession>A0A9P1DL77</accession>
<dbReference type="NCBIfam" id="TIGR00677">
    <property type="entry name" value="fadh2_euk"/>
    <property type="match status" value="1"/>
</dbReference>
<dbReference type="Gene3D" id="3.40.640.10">
    <property type="entry name" value="Type I PLP-dependent aspartate aminotransferase-like (Major domain)"/>
    <property type="match status" value="1"/>
</dbReference>
<dbReference type="InterPro" id="IPR029041">
    <property type="entry name" value="FAD-linked_oxidoreductase-like"/>
</dbReference>
<dbReference type="EMBL" id="CAMXCT030005423">
    <property type="protein sequence ID" value="CAL4799632.1"/>
    <property type="molecule type" value="Genomic_DNA"/>
</dbReference>
<dbReference type="GO" id="GO:0004489">
    <property type="term" value="F:methylenetetrahydrofolate reductase [NAD(P)H] activity"/>
    <property type="evidence" value="ECO:0007669"/>
    <property type="project" value="InterPro"/>
</dbReference>
<evidence type="ECO:0000256" key="11">
    <source>
        <dbReference type="RuleBase" id="RU000585"/>
    </source>
</evidence>
<dbReference type="FunFam" id="3.40.640.10:FF:000097">
    <property type="entry name" value="Serine hydroxymethyltransferase"/>
    <property type="match status" value="1"/>
</dbReference>
<feature type="domain" description="Serine hydroxymethyltransferase-like" evidence="12">
    <location>
        <begin position="376"/>
        <end position="764"/>
    </location>
</feature>
<dbReference type="PROSITE" id="PS00096">
    <property type="entry name" value="SHMT"/>
    <property type="match status" value="1"/>
</dbReference>
<dbReference type="CDD" id="cd00537">
    <property type="entry name" value="MTHFR"/>
    <property type="match status" value="1"/>
</dbReference>
<dbReference type="CDD" id="cd00378">
    <property type="entry name" value="SHMT"/>
    <property type="match status" value="1"/>
</dbReference>
<dbReference type="Pfam" id="PF02219">
    <property type="entry name" value="MTHFR"/>
    <property type="match status" value="1"/>
</dbReference>
<dbReference type="Gene3D" id="3.20.20.220">
    <property type="match status" value="1"/>
</dbReference>
<evidence type="ECO:0000256" key="9">
    <source>
        <dbReference type="ARBA" id="ARBA00022898"/>
    </source>
</evidence>
<evidence type="ECO:0000313" key="16">
    <source>
        <dbReference type="EMBL" id="CAL4799632.1"/>
    </source>
</evidence>
<keyword evidence="7 11" id="KW-0808">Transferase</keyword>
<dbReference type="InterPro" id="IPR019798">
    <property type="entry name" value="Ser_HO-MeTrfase_PLP_BS"/>
</dbReference>
<dbReference type="NCBIfam" id="NF000586">
    <property type="entry name" value="PRK00011.1"/>
    <property type="match status" value="1"/>
</dbReference>
<dbReference type="PANTHER" id="PTHR11680">
    <property type="entry name" value="SERINE HYDROXYMETHYLTRANSFERASE"/>
    <property type="match status" value="1"/>
</dbReference>
<dbReference type="Pfam" id="PF00696">
    <property type="entry name" value="AA_kinase"/>
    <property type="match status" value="1"/>
</dbReference>
<comment type="pathway">
    <text evidence="3 11">One-carbon metabolism; tetrahydrofolate interconversion.</text>
</comment>
<keyword evidence="8" id="KW-0274">FAD</keyword>
<dbReference type="InterPro" id="IPR036393">
    <property type="entry name" value="AceGlu_kinase-like_sf"/>
</dbReference>
<keyword evidence="16" id="KW-0489">Methyltransferase</keyword>
<keyword evidence="6" id="KW-0285">Flavoprotein</keyword>
<dbReference type="GO" id="GO:0032259">
    <property type="term" value="P:methylation"/>
    <property type="evidence" value="ECO:0007669"/>
    <property type="project" value="UniProtKB-KW"/>
</dbReference>
<dbReference type="EMBL" id="CAMXCT010005423">
    <property type="protein sequence ID" value="CAI4012320.1"/>
    <property type="molecule type" value="Genomic_DNA"/>
</dbReference>
<dbReference type="InterPro" id="IPR015424">
    <property type="entry name" value="PyrdxlP-dep_Trfase"/>
</dbReference>
<evidence type="ECO:0000256" key="2">
    <source>
        <dbReference type="ARBA" id="ARBA00001974"/>
    </source>
</evidence>
<dbReference type="SUPFAM" id="SSF53633">
    <property type="entry name" value="Carbamate kinase-like"/>
    <property type="match status" value="1"/>
</dbReference>
<dbReference type="GO" id="GO:0005739">
    <property type="term" value="C:mitochondrion"/>
    <property type="evidence" value="ECO:0007669"/>
    <property type="project" value="TreeGrafter"/>
</dbReference>
<comment type="catalytic activity">
    <reaction evidence="11">
        <text>(6R)-5,10-methylene-5,6,7,8-tetrahydrofolate + glycine + H2O = (6S)-5,6,7,8-tetrahydrofolate + L-serine</text>
        <dbReference type="Rhea" id="RHEA:15481"/>
        <dbReference type="ChEBI" id="CHEBI:15377"/>
        <dbReference type="ChEBI" id="CHEBI:15636"/>
        <dbReference type="ChEBI" id="CHEBI:33384"/>
        <dbReference type="ChEBI" id="CHEBI:57305"/>
        <dbReference type="ChEBI" id="CHEBI:57453"/>
        <dbReference type="EC" id="2.1.2.1"/>
    </reaction>
</comment>
<keyword evidence="17" id="KW-1185">Reference proteome</keyword>
<dbReference type="InterPro" id="IPR015422">
    <property type="entry name" value="PyrdxlP-dep_Trfase_small"/>
</dbReference>
<dbReference type="InterPro" id="IPR001048">
    <property type="entry name" value="Asp/Glu/Uridylate_kinase"/>
</dbReference>
<dbReference type="OrthoDB" id="417778at2759"/>
<sequence length="1234" mass="134004">MAQTFADDHKIDELVAKVPSGWFSFEYFPPKTPEGVENLRKRIVKMKALGPLFTDFTWGAGGSTSELTLKLTSAAKNEFGTVANMHLTCTNQSSEMTGNALKECRQLGVRNIVALRGDPPRGQEKWTATEGGFSSALDLVKFIRKNHGDYFSISVAGYPEGHPDNIEVVEGGVAALSASEKRRARVVKDENNKEVVTVCRDANFHKEMVYMKEKVDAGAAFVITQMFLDAQVFLDFVEECRKYDIKVPIVPGIMCLNGLGGLKRMTELCKTRLPEGLLERAEKANTSDEAFKEFGIREGVDMCRKLLEGGAPGLHFYTLNLEKVVVGILKGLGKINDSQAAAFQAVEADAKFMVSAQGITTGTKGNRPALPGNRPLSEADPLMHQLVQQEKARQTRCIELIASENFTSRAVMECLGSALTNKYSEGQPGNRYYGGNEVIDKVENLCKDRALKAFSLNEKEWGVNVQPYSGSPANFAVYTALLPPHSRVMGLDLPSGGHLTHGYYTARKKISATSIYFESLPYRVHPETGLIDFAELRKSALVFRPAMILCGASAYPRVIDFAKFREIADEVGAILMADIAHISGLVATGEHPSPFEHCDVVTTTTHKSLRGPRAGMIFFKYSDKIPDIKERIDMAVFPALQGGPHNHQIGALATQLLEVDSPMFKEYAKNVKTNACALAETLMGKGHKLASDGTDNHLLLWDLRPHGLTGSKVEKICEAASITLNRNAVHGDASALSPGGVRIGAPAMTTRGCTEQDFRKIGDFLDRCCQIALKIQSEKGKKLKDFEAAIPENAEVMTLKKEVEEWAHGSLFDVSGTVGNRLAGVVIDEKAMRYAKQEAGFARVEVESAVTAGFEKRNLSSKGAIGGSASAGLFSVRGAVSVISSTNFFTASPMGVRDGVDYMYAGVVRSVNVELLLRQLQEGAIVSMTPLGSSPGGEVFYVSSEELAAKVASRLQAIKLVYITKGQCLVDTRQSRIIAGMQAHDAHNLLQYLESDKAGLSYSKEERSSDWFTDFVRSLRHLVASVSPKGVRRGHLVQAFPGSLLQEFYTTDGSGTCVAQDVYQGLGCATLADSASIVELLADAQEQRIKLEDVEASCGAGEFFVWRRDEVVLGCGQLVAHSVPSGELVAELRQLCCAAGTFVPNAPALFAYAERAAVLGGAQLLVVLESEDPERNDWFAERGFVKPSADSELLPASLQTPKVSVKRLGEESGEEAEAAIAAYAEEQRMWGGMV</sequence>
<evidence type="ECO:0000313" key="14">
    <source>
        <dbReference type="EMBL" id="CAI4012320.1"/>
    </source>
</evidence>
<evidence type="ECO:0000259" key="13">
    <source>
        <dbReference type="Pfam" id="PF00696"/>
    </source>
</evidence>
<dbReference type="GO" id="GO:0019264">
    <property type="term" value="P:glycine biosynthetic process from serine"/>
    <property type="evidence" value="ECO:0007669"/>
    <property type="project" value="InterPro"/>
</dbReference>
<dbReference type="GO" id="GO:0004372">
    <property type="term" value="F:glycine hydroxymethyltransferase activity"/>
    <property type="evidence" value="ECO:0007669"/>
    <property type="project" value="UniProtKB-EC"/>
</dbReference>
<evidence type="ECO:0000256" key="8">
    <source>
        <dbReference type="ARBA" id="ARBA00022827"/>
    </source>
</evidence>
<dbReference type="AlphaFoldDB" id="A0A9P1DL77"/>
<dbReference type="InterPro" id="IPR039429">
    <property type="entry name" value="SHMT-like_dom"/>
</dbReference>
<keyword evidence="5 11" id="KW-0554">One-carbon metabolism</keyword>
<dbReference type="InterPro" id="IPR003171">
    <property type="entry name" value="Mehydrof_redctse-like"/>
</dbReference>
<dbReference type="Proteomes" id="UP001152797">
    <property type="component" value="Unassembled WGS sequence"/>
</dbReference>
<feature type="domain" description="Aspartate/glutamate/uridylate kinase" evidence="13">
    <location>
        <begin position="877"/>
        <end position="967"/>
    </location>
</feature>
<protein>
    <recommendedName>
        <fullName evidence="11">Serine hydroxymethyltransferase</fullName>
        <ecNumber evidence="11">2.1.2.1</ecNumber>
    </recommendedName>
</protein>
<dbReference type="InterPro" id="IPR049943">
    <property type="entry name" value="Ser_HO-MeTrfase-like"/>
</dbReference>
<keyword evidence="10" id="KW-0560">Oxidoreductase</keyword>
<comment type="function">
    <text evidence="11">Interconversion of serine and glycine.</text>
</comment>
<reference evidence="14" key="1">
    <citation type="submission" date="2022-10" db="EMBL/GenBank/DDBJ databases">
        <authorList>
            <person name="Chen Y."/>
            <person name="Dougan E. K."/>
            <person name="Chan C."/>
            <person name="Rhodes N."/>
            <person name="Thang M."/>
        </authorList>
    </citation>
    <scope>NUCLEOTIDE SEQUENCE</scope>
</reference>
<comment type="cofactor">
    <cofactor evidence="2">
        <name>FAD</name>
        <dbReference type="ChEBI" id="CHEBI:57692"/>
    </cofactor>
</comment>
<organism evidence="14">
    <name type="scientific">Cladocopium goreaui</name>
    <dbReference type="NCBI Taxonomy" id="2562237"/>
    <lineage>
        <taxon>Eukaryota</taxon>
        <taxon>Sar</taxon>
        <taxon>Alveolata</taxon>
        <taxon>Dinophyceae</taxon>
        <taxon>Suessiales</taxon>
        <taxon>Symbiodiniaceae</taxon>
        <taxon>Cladocopium</taxon>
    </lineage>
</organism>
<comment type="cofactor">
    <cofactor evidence="1 11">
        <name>pyridoxal 5'-phosphate</name>
        <dbReference type="ChEBI" id="CHEBI:597326"/>
    </cofactor>
</comment>
<evidence type="ECO:0000256" key="10">
    <source>
        <dbReference type="ARBA" id="ARBA00023002"/>
    </source>
</evidence>
<dbReference type="Pfam" id="PF00464">
    <property type="entry name" value="SHMT"/>
    <property type="match status" value="1"/>
</dbReference>
<dbReference type="InterPro" id="IPR004621">
    <property type="entry name" value="Fadh2_euk"/>
</dbReference>
<gene>
    <name evidence="14" type="ORF">C1SCF055_LOCUS37391</name>
</gene>